<dbReference type="Proteomes" id="UP000000753">
    <property type="component" value="Chromosome"/>
</dbReference>
<dbReference type="EMBL" id="CP000472">
    <property type="protein sequence ID" value="ACJ29934.1"/>
    <property type="molecule type" value="Genomic_DNA"/>
</dbReference>
<proteinExistence type="predicted"/>
<accession>B8CRC6</accession>
<evidence type="ECO:0000313" key="1">
    <source>
        <dbReference type="EMBL" id="ACJ29934.1"/>
    </source>
</evidence>
<dbReference type="RefSeq" id="WP_020913285.1">
    <property type="nucleotide sequence ID" value="NC_011566.1"/>
</dbReference>
<keyword evidence="2" id="KW-1185">Reference proteome</keyword>
<dbReference type="KEGG" id="swp:swp_3228"/>
<name>B8CRC6_SHEPW</name>
<reference evidence="1 2" key="1">
    <citation type="journal article" date="2008" name="PLoS ONE">
        <title>Environmental adaptation: genomic analysis of the piezotolerant and psychrotolerant deep-sea iron reducing bacterium Shewanella piezotolerans WP3.</title>
        <authorList>
            <person name="Wang F."/>
            <person name="Wang J."/>
            <person name="Jian H."/>
            <person name="Zhang B."/>
            <person name="Li S."/>
            <person name="Wang F."/>
            <person name="Zeng X."/>
            <person name="Gao L."/>
            <person name="Bartlett D.H."/>
            <person name="Yu J."/>
            <person name="Hu S."/>
            <person name="Xiao X."/>
        </authorList>
    </citation>
    <scope>NUCLEOTIDE SEQUENCE [LARGE SCALE GENOMIC DNA]</scope>
    <source>
        <strain evidence="2">WP3 / JCM 13877</strain>
    </source>
</reference>
<gene>
    <name evidence="1" type="ordered locus">swp_3228</name>
</gene>
<sequence length="161" mass="18433">MDTTLNSTTCSAESSQHLSMLSDKNSADVLLNKDHAELYLNQIYPNANISTITKGRMIWEALVNEEYLAIFQSCTAMMAISIDNSGSIKLEYPTEFWTVDDFGIHCPRSCFSDLRSELYNIMDWSKDPYQEQRRNACSLLSWWADEAFIREAEQLKLTHAA</sequence>
<dbReference type="HOGENOM" id="CLU_1642569_0_0_6"/>
<organism evidence="1 2">
    <name type="scientific">Shewanella piezotolerans (strain WP3 / JCM 13877)</name>
    <dbReference type="NCBI Taxonomy" id="225849"/>
    <lineage>
        <taxon>Bacteria</taxon>
        <taxon>Pseudomonadati</taxon>
        <taxon>Pseudomonadota</taxon>
        <taxon>Gammaproteobacteria</taxon>
        <taxon>Alteromonadales</taxon>
        <taxon>Shewanellaceae</taxon>
        <taxon>Shewanella</taxon>
    </lineage>
</organism>
<evidence type="ECO:0000313" key="2">
    <source>
        <dbReference type="Proteomes" id="UP000000753"/>
    </source>
</evidence>
<protein>
    <submittedName>
        <fullName evidence="1">Uncharacterized protein</fullName>
    </submittedName>
</protein>
<dbReference type="AlphaFoldDB" id="B8CRC6"/>